<reference evidence="1" key="1">
    <citation type="journal article" date="2002" name="Nature">
        <title>The genome sequence and structure of rice chromosome 1.</title>
        <authorList>
            <person name="Sasaki T."/>
            <person name="Matsumoto T."/>
            <person name="Yamamoto K."/>
            <person name="Sakata K."/>
            <person name="Baba T."/>
            <person name="Katayose Y."/>
            <person name="Wu J."/>
            <person name="Niimura Y."/>
            <person name="Cheng Z."/>
            <person name="Nagamura Y."/>
            <person name="Antonio B.A."/>
            <person name="Kanamori H."/>
            <person name="Hosokawa S."/>
            <person name="Masukawa M."/>
            <person name="Arikawa K."/>
            <person name="Chiden Y."/>
            <person name="Hayashi M."/>
            <person name="Okamoto M."/>
            <person name="Ando T."/>
            <person name="Aoki H."/>
            <person name="Arita K."/>
            <person name="Hamada M."/>
            <person name="Harada C."/>
            <person name="Hijishita S."/>
            <person name="Honda M."/>
            <person name="Ichikawa Y."/>
            <person name="Idonuma A."/>
            <person name="Iijima M."/>
            <person name="Ikeda M."/>
            <person name="Ikeno M."/>
            <person name="Itoh S."/>
            <person name="Itoh T."/>
            <person name="Itoh Y."/>
            <person name="Itoh Y."/>
            <person name="Iwabuchi A."/>
            <person name="Kamiya K."/>
            <person name="Karasawa W."/>
            <person name="Katagiri S."/>
            <person name="Kikuta A."/>
            <person name="Kobayashi N."/>
            <person name="Kono I."/>
            <person name="Machita K."/>
            <person name="Maehara T."/>
            <person name="Mizuno H."/>
            <person name="Mizubayashi T."/>
            <person name="Mukai Y."/>
            <person name="Nagasaki H."/>
            <person name="Nakashima M."/>
            <person name="Nakama Y."/>
            <person name="Nakamichi Y."/>
            <person name="Nakamura M."/>
            <person name="Namiki N."/>
            <person name="Negishi M."/>
            <person name="Ohta I."/>
            <person name="Ono N."/>
            <person name="Saji S."/>
            <person name="Sakai K."/>
            <person name="Shibata M."/>
            <person name="Shimokawa T."/>
            <person name="Shomura A."/>
            <person name="Song J."/>
            <person name="Takazaki Y."/>
            <person name="Terasawa K."/>
            <person name="Tsuji K."/>
            <person name="Waki K."/>
            <person name="Yamagata H."/>
            <person name="Yamane H."/>
            <person name="Yoshiki S."/>
            <person name="Yoshihara R."/>
            <person name="Yukawa K."/>
            <person name="Zhong H."/>
            <person name="Iwama H."/>
            <person name="Endo T."/>
            <person name="Ito H."/>
            <person name="Hahn J.H."/>
            <person name="Kim H.I."/>
            <person name="Eun M.Y."/>
            <person name="Yano M."/>
            <person name="Jiang J."/>
            <person name="Gojobori T."/>
        </authorList>
    </citation>
    <scope>NUCLEOTIDE SEQUENCE [LARGE SCALE GENOMIC DNA]</scope>
</reference>
<name>Q5N9Z7_ORYSJ</name>
<dbReference type="AlphaFoldDB" id="Q5N9Z7"/>
<proteinExistence type="predicted"/>
<organism evidence="1">
    <name type="scientific">Oryza sativa subsp. japonica</name>
    <name type="common">Rice</name>
    <dbReference type="NCBI Taxonomy" id="39947"/>
    <lineage>
        <taxon>Eukaryota</taxon>
        <taxon>Viridiplantae</taxon>
        <taxon>Streptophyta</taxon>
        <taxon>Embryophyta</taxon>
        <taxon>Tracheophyta</taxon>
        <taxon>Spermatophyta</taxon>
        <taxon>Magnoliopsida</taxon>
        <taxon>Liliopsida</taxon>
        <taxon>Poales</taxon>
        <taxon>Poaceae</taxon>
        <taxon>BOP clade</taxon>
        <taxon>Oryzoideae</taxon>
        <taxon>Oryzeae</taxon>
        <taxon>Oryzinae</taxon>
        <taxon>Oryza</taxon>
        <taxon>Oryza sativa</taxon>
    </lineage>
</organism>
<gene>
    <name evidence="1" type="primary">P0039A07.26</name>
</gene>
<dbReference type="Proteomes" id="UP000817658">
    <property type="component" value="Chromosome 1"/>
</dbReference>
<sequence>MKLPAVQHVDYFQELFGLKFGGGEQALKALLDFNEAVLFQGILSGTGTLKRLLSGTRVSRRSGVIPVGAVLSQLEYFSQVLDVVYELALPILYIVAVPGWLLAEI</sequence>
<protein>
    <submittedName>
        <fullName evidence="1">Uncharacterized protein</fullName>
    </submittedName>
</protein>
<dbReference type="EMBL" id="AP003235">
    <property type="protein sequence ID" value="BAD81720.1"/>
    <property type="molecule type" value="Genomic_DNA"/>
</dbReference>
<accession>Q5N9Z7</accession>
<evidence type="ECO:0000313" key="1">
    <source>
        <dbReference type="EMBL" id="BAD81720.1"/>
    </source>
</evidence>